<gene>
    <name evidence="2" type="ORF">SAMN05444920_11979</name>
</gene>
<feature type="chain" id="PRO_5009297519" evidence="1">
    <location>
        <begin position="26"/>
        <end position="158"/>
    </location>
</feature>
<evidence type="ECO:0000256" key="1">
    <source>
        <dbReference type="SAM" id="SignalP"/>
    </source>
</evidence>
<dbReference type="OrthoDB" id="3695075at2"/>
<proteinExistence type="predicted"/>
<dbReference type="RefSeq" id="WP_146104032.1">
    <property type="nucleotide sequence ID" value="NZ_FNVT01000019.1"/>
</dbReference>
<reference evidence="2 3" key="1">
    <citation type="submission" date="2016-10" db="EMBL/GenBank/DDBJ databases">
        <authorList>
            <person name="de Groot N.N."/>
        </authorList>
    </citation>
    <scope>NUCLEOTIDE SEQUENCE [LARGE SCALE GENOMIC DNA]</scope>
    <source>
        <strain evidence="2 3">CGMCC 4.7037</strain>
    </source>
</reference>
<keyword evidence="3" id="KW-1185">Reference proteome</keyword>
<evidence type="ECO:0000313" key="2">
    <source>
        <dbReference type="EMBL" id="SEH01149.1"/>
    </source>
</evidence>
<dbReference type="AlphaFoldDB" id="A0A1H6EWB5"/>
<accession>A0A1H6EWB5</accession>
<protein>
    <submittedName>
        <fullName evidence="2">Uncharacterized protein</fullName>
    </submittedName>
</protein>
<dbReference type="EMBL" id="FNVT01000019">
    <property type="protein sequence ID" value="SEH01149.1"/>
    <property type="molecule type" value="Genomic_DNA"/>
</dbReference>
<sequence length="158" mass="16560">MNTMRAMAAVAAASTALVIASPAQAATAAGTLGPYGYGGVKLGMTTAQAKATGKLVREFGGYCSRYHYKADKKASLFLSKKRGVAVIFAPPGARTPKGIAVGATLSQVKKAYPGVKKEISGYYATVPGNRKAFFYFGVNQRNKVEELALGLKTQDCVN</sequence>
<evidence type="ECO:0000313" key="3">
    <source>
        <dbReference type="Proteomes" id="UP000236732"/>
    </source>
</evidence>
<dbReference type="Proteomes" id="UP000236732">
    <property type="component" value="Unassembled WGS sequence"/>
</dbReference>
<feature type="signal peptide" evidence="1">
    <location>
        <begin position="1"/>
        <end position="25"/>
    </location>
</feature>
<keyword evidence="1" id="KW-0732">Signal</keyword>
<organism evidence="2 3">
    <name type="scientific">Nonomuraea solani</name>
    <dbReference type="NCBI Taxonomy" id="1144553"/>
    <lineage>
        <taxon>Bacteria</taxon>
        <taxon>Bacillati</taxon>
        <taxon>Actinomycetota</taxon>
        <taxon>Actinomycetes</taxon>
        <taxon>Streptosporangiales</taxon>
        <taxon>Streptosporangiaceae</taxon>
        <taxon>Nonomuraea</taxon>
    </lineage>
</organism>
<name>A0A1H6EWB5_9ACTN</name>